<name>A0A5B7ITF0_PORTR</name>
<dbReference type="OrthoDB" id="6273691at2759"/>
<dbReference type="GO" id="GO:0005925">
    <property type="term" value="C:focal adhesion"/>
    <property type="evidence" value="ECO:0007669"/>
    <property type="project" value="TreeGrafter"/>
</dbReference>
<protein>
    <submittedName>
        <fullName evidence="1">Tensin-3</fullName>
    </submittedName>
</protein>
<dbReference type="EMBL" id="VSRR010069296">
    <property type="protein sequence ID" value="MPC85705.1"/>
    <property type="molecule type" value="Genomic_DNA"/>
</dbReference>
<accession>A0A5B7ITF0</accession>
<gene>
    <name evidence="1" type="primary">Tns3</name>
    <name evidence="1" type="ORF">E2C01_080490</name>
</gene>
<dbReference type="Proteomes" id="UP000324222">
    <property type="component" value="Unassembled WGS sequence"/>
</dbReference>
<organism evidence="1 2">
    <name type="scientific">Portunus trituberculatus</name>
    <name type="common">Swimming crab</name>
    <name type="synonym">Neptunus trituberculatus</name>
    <dbReference type="NCBI Taxonomy" id="210409"/>
    <lineage>
        <taxon>Eukaryota</taxon>
        <taxon>Metazoa</taxon>
        <taxon>Ecdysozoa</taxon>
        <taxon>Arthropoda</taxon>
        <taxon>Crustacea</taxon>
        <taxon>Multicrustacea</taxon>
        <taxon>Malacostraca</taxon>
        <taxon>Eumalacostraca</taxon>
        <taxon>Eucarida</taxon>
        <taxon>Decapoda</taxon>
        <taxon>Pleocyemata</taxon>
        <taxon>Brachyura</taxon>
        <taxon>Eubrachyura</taxon>
        <taxon>Portunoidea</taxon>
        <taxon>Portunidae</taxon>
        <taxon>Portuninae</taxon>
        <taxon>Portunus</taxon>
    </lineage>
</organism>
<evidence type="ECO:0000313" key="1">
    <source>
        <dbReference type="EMBL" id="MPC85705.1"/>
    </source>
</evidence>
<dbReference type="Gene3D" id="3.90.190.10">
    <property type="entry name" value="Protein tyrosine phosphatase superfamily"/>
    <property type="match status" value="1"/>
</dbReference>
<proteinExistence type="predicted"/>
<reference evidence="1 2" key="1">
    <citation type="submission" date="2019-05" db="EMBL/GenBank/DDBJ databases">
        <title>Another draft genome of Portunus trituberculatus and its Hox gene families provides insights of decapod evolution.</title>
        <authorList>
            <person name="Jeong J.-H."/>
            <person name="Song I."/>
            <person name="Kim S."/>
            <person name="Choi T."/>
            <person name="Kim D."/>
            <person name="Ryu S."/>
            <person name="Kim W."/>
        </authorList>
    </citation>
    <scope>NUCLEOTIDE SEQUENCE [LARGE SCALE GENOMIC DNA]</scope>
    <source>
        <tissue evidence="1">Muscle</tissue>
    </source>
</reference>
<evidence type="ECO:0000313" key="2">
    <source>
        <dbReference type="Proteomes" id="UP000324222"/>
    </source>
</evidence>
<keyword evidence="2" id="KW-1185">Reference proteome</keyword>
<dbReference type="InterPro" id="IPR051484">
    <property type="entry name" value="Tensin_PTEN_phosphatase"/>
</dbReference>
<dbReference type="PANTHER" id="PTHR45734:SF10">
    <property type="entry name" value="BLISTERY, ISOFORM A"/>
    <property type="match status" value="1"/>
</dbReference>
<sequence length="48" mass="5594">MHYSNICASTDQALDRYAMKRFFDDKIGQLYHPSQKRYVTLGEGEVPI</sequence>
<dbReference type="PANTHER" id="PTHR45734">
    <property type="entry name" value="TENSIN"/>
    <property type="match status" value="1"/>
</dbReference>
<dbReference type="AlphaFoldDB" id="A0A5B7ITF0"/>
<comment type="caution">
    <text evidence="1">The sequence shown here is derived from an EMBL/GenBank/DDBJ whole genome shotgun (WGS) entry which is preliminary data.</text>
</comment>
<dbReference type="InterPro" id="IPR029021">
    <property type="entry name" value="Prot-tyrosine_phosphatase-like"/>
</dbReference>